<proteinExistence type="predicted"/>
<dbReference type="HOGENOM" id="CLU_2387592_0_0_1"/>
<dbReference type="AlphaFoldDB" id="A0A0C9UJA1"/>
<protein>
    <submittedName>
        <fullName evidence="1">Uncharacterized protein</fullName>
    </submittedName>
</protein>
<dbReference type="EMBL" id="KN837125">
    <property type="protein sequence ID" value="KIJ43153.1"/>
    <property type="molecule type" value="Genomic_DNA"/>
</dbReference>
<accession>A0A0C9UJA1</accession>
<organism evidence="1 2">
    <name type="scientific">Sphaerobolus stellatus (strain SS14)</name>
    <dbReference type="NCBI Taxonomy" id="990650"/>
    <lineage>
        <taxon>Eukaryota</taxon>
        <taxon>Fungi</taxon>
        <taxon>Dikarya</taxon>
        <taxon>Basidiomycota</taxon>
        <taxon>Agaricomycotina</taxon>
        <taxon>Agaricomycetes</taxon>
        <taxon>Phallomycetidae</taxon>
        <taxon>Geastrales</taxon>
        <taxon>Sphaerobolaceae</taxon>
        <taxon>Sphaerobolus</taxon>
    </lineage>
</organism>
<gene>
    <name evidence="1" type="ORF">M422DRAFT_253658</name>
</gene>
<reference evidence="1 2" key="1">
    <citation type="submission" date="2014-06" db="EMBL/GenBank/DDBJ databases">
        <title>Evolutionary Origins and Diversification of the Mycorrhizal Mutualists.</title>
        <authorList>
            <consortium name="DOE Joint Genome Institute"/>
            <consortium name="Mycorrhizal Genomics Consortium"/>
            <person name="Kohler A."/>
            <person name="Kuo A."/>
            <person name="Nagy L.G."/>
            <person name="Floudas D."/>
            <person name="Copeland A."/>
            <person name="Barry K.W."/>
            <person name="Cichocki N."/>
            <person name="Veneault-Fourrey C."/>
            <person name="LaButti K."/>
            <person name="Lindquist E.A."/>
            <person name="Lipzen A."/>
            <person name="Lundell T."/>
            <person name="Morin E."/>
            <person name="Murat C."/>
            <person name="Riley R."/>
            <person name="Ohm R."/>
            <person name="Sun H."/>
            <person name="Tunlid A."/>
            <person name="Henrissat B."/>
            <person name="Grigoriev I.V."/>
            <person name="Hibbett D.S."/>
            <person name="Martin F."/>
        </authorList>
    </citation>
    <scope>NUCLEOTIDE SEQUENCE [LARGE SCALE GENOMIC DNA]</scope>
    <source>
        <strain evidence="1 2">SS14</strain>
    </source>
</reference>
<name>A0A0C9UJA1_SPHS4</name>
<keyword evidence="2" id="KW-1185">Reference proteome</keyword>
<evidence type="ECO:0000313" key="1">
    <source>
        <dbReference type="EMBL" id="KIJ43153.1"/>
    </source>
</evidence>
<dbReference type="Proteomes" id="UP000054279">
    <property type="component" value="Unassembled WGS sequence"/>
</dbReference>
<sequence length="94" mass="10054">MNIIFLVDANGANVNEVSVDKNLGSSIFAQYPFGNTSFLSDATFVSVKGEEYLYVNDPGQSTILVFLVPAPGKATFVQKLELGAPLKQLRVTAG</sequence>
<evidence type="ECO:0000313" key="2">
    <source>
        <dbReference type="Proteomes" id="UP000054279"/>
    </source>
</evidence>